<dbReference type="AlphaFoldDB" id="A0A1M6D282"/>
<feature type="domain" description="tRNA(Ile)-lysidine/2-thiocytidine synthase N-terminal" evidence="1">
    <location>
        <begin position="59"/>
        <end position="221"/>
    </location>
</feature>
<dbReference type="PANTHER" id="PTHR43686">
    <property type="entry name" value="SULFURTRANSFERASE-RELATED"/>
    <property type="match status" value="1"/>
</dbReference>
<dbReference type="Gene3D" id="3.40.50.620">
    <property type="entry name" value="HUPs"/>
    <property type="match status" value="1"/>
</dbReference>
<dbReference type="STRING" id="1121302.SAMN02745163_00612"/>
<evidence type="ECO:0000259" key="1">
    <source>
        <dbReference type="Pfam" id="PF01171"/>
    </source>
</evidence>
<name>A0A1M6D282_9CLOT</name>
<dbReference type="SUPFAM" id="SSF52402">
    <property type="entry name" value="Adenine nucleotide alpha hydrolases-like"/>
    <property type="match status" value="1"/>
</dbReference>
<accession>A0A1M6D282</accession>
<dbReference type="Pfam" id="PF01171">
    <property type="entry name" value="ATP_bind_3"/>
    <property type="match status" value="1"/>
</dbReference>
<organism evidence="2 3">
    <name type="scientific">Clostridium cavendishii DSM 21758</name>
    <dbReference type="NCBI Taxonomy" id="1121302"/>
    <lineage>
        <taxon>Bacteria</taxon>
        <taxon>Bacillati</taxon>
        <taxon>Bacillota</taxon>
        <taxon>Clostridia</taxon>
        <taxon>Eubacteriales</taxon>
        <taxon>Clostridiaceae</taxon>
        <taxon>Clostridium</taxon>
    </lineage>
</organism>
<protein>
    <submittedName>
        <fullName evidence="2">tRNA(Ile)-lysidine synthase TilS/MesJ</fullName>
    </submittedName>
</protein>
<dbReference type="Proteomes" id="UP000184310">
    <property type="component" value="Unassembled WGS sequence"/>
</dbReference>
<dbReference type="InterPro" id="IPR011063">
    <property type="entry name" value="TilS/TtcA_N"/>
</dbReference>
<gene>
    <name evidence="2" type="ORF">SAMN02745163_00612</name>
</gene>
<evidence type="ECO:0000313" key="3">
    <source>
        <dbReference type="Proteomes" id="UP000184310"/>
    </source>
</evidence>
<sequence>MIYVSDIAGSGCDILIPFNERKPLADIERSLVKTYRKRIWSKFIKAIKDYKLIEEGDKIGVAISGGKDSLIMAKLFQELKKHGQMNFELEFIAMDPGYHPQVKELLIDNCNYLNIPIHLYDSGIFQVVNKIAKDYPCYMCARMRRGSLYSKAKELGCNKLALGHHFNDVIETTMLNVLYAGNFKTMLPKLKASNFEGIELIRPLYYIEEKDIRLFTQNAGIWPLNCACMVAAKKVGNTRFEIKDLIEQFKTKFSDVDKSIFKSAQNVSVDSILGFQIDGKDYSYLDFYEEESLLESVAELKQQKLAKEAAMIEKKKIAAALLDVLELEVIAEKTGLSVDEVKSLKS</sequence>
<dbReference type="PANTHER" id="PTHR43686:SF1">
    <property type="entry name" value="AMINOTRAN_5 DOMAIN-CONTAINING PROTEIN"/>
    <property type="match status" value="1"/>
</dbReference>
<proteinExistence type="predicted"/>
<reference evidence="2 3" key="1">
    <citation type="submission" date="2016-11" db="EMBL/GenBank/DDBJ databases">
        <authorList>
            <person name="Jaros S."/>
            <person name="Januszkiewicz K."/>
            <person name="Wedrychowicz H."/>
        </authorList>
    </citation>
    <scope>NUCLEOTIDE SEQUENCE [LARGE SCALE GENOMIC DNA]</scope>
    <source>
        <strain evidence="2 3">DSM 21758</strain>
    </source>
</reference>
<keyword evidence="3" id="KW-1185">Reference proteome</keyword>
<evidence type="ECO:0000313" key="2">
    <source>
        <dbReference type="EMBL" id="SHI67223.1"/>
    </source>
</evidence>
<dbReference type="InterPro" id="IPR014729">
    <property type="entry name" value="Rossmann-like_a/b/a_fold"/>
</dbReference>
<dbReference type="CDD" id="cd24138">
    <property type="entry name" value="TtcA-like"/>
    <property type="match status" value="1"/>
</dbReference>
<dbReference type="EMBL" id="FQZB01000004">
    <property type="protein sequence ID" value="SHI67223.1"/>
    <property type="molecule type" value="Genomic_DNA"/>
</dbReference>